<dbReference type="PANTHER" id="PTHR10887:SF495">
    <property type="entry name" value="HELICASE SENATAXIN ISOFORM X1-RELATED"/>
    <property type="match status" value="1"/>
</dbReference>
<evidence type="ECO:0000313" key="4">
    <source>
        <dbReference type="EMBL" id="EPR78615.1"/>
    </source>
</evidence>
<accession>S7W711</accession>
<dbReference type="VEuPathDB" id="MicrosporidiaDB:SLOPH_1552"/>
<keyword evidence="5" id="KW-1185">Reference proteome</keyword>
<dbReference type="Gene3D" id="3.40.50.300">
    <property type="entry name" value="P-loop containing nucleotide triphosphate hydrolases"/>
    <property type="match status" value="1"/>
</dbReference>
<evidence type="ECO:0000313" key="5">
    <source>
        <dbReference type="Proteomes" id="UP000014978"/>
    </source>
</evidence>
<dbReference type="PANTHER" id="PTHR10887">
    <property type="entry name" value="DNA2/NAM7 HELICASE FAMILY"/>
    <property type="match status" value="1"/>
</dbReference>
<dbReference type="InterPro" id="IPR041677">
    <property type="entry name" value="DNA2/NAM7_AAA_11"/>
</dbReference>
<dbReference type="Pfam" id="PF13087">
    <property type="entry name" value="AAA_12"/>
    <property type="match status" value="1"/>
</dbReference>
<reference evidence="5" key="1">
    <citation type="journal article" date="2013" name="PLoS Genet.">
        <title>The genome of Spraguea lophii and the basis of host-microsporidian interactions.</title>
        <authorList>
            <person name="Campbell S.E."/>
            <person name="Williams T.A."/>
            <person name="Yousuf A."/>
            <person name="Soanes D.M."/>
            <person name="Paszkiewicz K.H."/>
            <person name="Williams B.A.P."/>
        </authorList>
    </citation>
    <scope>NUCLEOTIDE SEQUENCE [LARGE SCALE GENOMIC DNA]</scope>
    <source>
        <strain evidence="5">42_110</strain>
    </source>
</reference>
<organism evidence="4 5">
    <name type="scientific">Spraguea lophii (strain 42_110)</name>
    <name type="common">Microsporidian parasite</name>
    <dbReference type="NCBI Taxonomy" id="1358809"/>
    <lineage>
        <taxon>Eukaryota</taxon>
        <taxon>Fungi</taxon>
        <taxon>Fungi incertae sedis</taxon>
        <taxon>Microsporidia</taxon>
        <taxon>Spragueidae</taxon>
        <taxon>Spraguea</taxon>
    </lineage>
</organism>
<evidence type="ECO:0000256" key="2">
    <source>
        <dbReference type="SAM" id="Coils"/>
    </source>
</evidence>
<name>S7W711_SPRLO</name>
<sequence length="383" mass="44929">MLKEKSLAILEKMKNNIKMSFEEEEISEAHILGIDEKIIIFNCRDKLRIEERVMINGIECMILDNKDKYTAKSYKLLDKKVMNKKLPLLQLKNYFKSKSMERIEKCIKDKIVFHEKIIDYLNDNTEEIEVEVVPVSNCGDILNSFQQSAVDYLDNCSSYKIMGPPGTGKTKTVVEMIIKLLSNDKKIIVCAPSNTASDNILKRFINSDYYKKEKTKFFRLGSQIKGETFYNLENIVEEDLDFLTDEIKKVKIKKNKKGEESIYSLLRDKKRRKNKKMNELQENTKLVFSTIFSLNKIVNKYDYIIIDECYQASELDIILSTTLAHNFILVGDPYQLGPVDEKSLDYKKMKIPEIMLNEQYRMNELLIEFSNNFFYQNKIKSKK</sequence>
<dbReference type="InterPro" id="IPR045055">
    <property type="entry name" value="DNA2/NAM7-like"/>
</dbReference>
<feature type="domain" description="Helicase ATP-binding" evidence="3">
    <location>
        <begin position="138"/>
        <end position="382"/>
    </location>
</feature>
<dbReference type="SMART" id="SM00487">
    <property type="entry name" value="DEXDc"/>
    <property type="match status" value="1"/>
</dbReference>
<dbReference type="OrthoDB" id="6513042at2759"/>
<dbReference type="InterPro" id="IPR027417">
    <property type="entry name" value="P-loop_NTPase"/>
</dbReference>
<proteinExistence type="predicted"/>
<dbReference type="AlphaFoldDB" id="S7W711"/>
<dbReference type="Proteomes" id="UP000014978">
    <property type="component" value="Unassembled WGS sequence"/>
</dbReference>
<keyword evidence="2" id="KW-0175">Coiled coil</keyword>
<dbReference type="Pfam" id="PF13086">
    <property type="entry name" value="AAA_11"/>
    <property type="match status" value="2"/>
</dbReference>
<dbReference type="SUPFAM" id="SSF52540">
    <property type="entry name" value="P-loop containing nucleoside triphosphate hydrolases"/>
    <property type="match status" value="1"/>
</dbReference>
<dbReference type="HOGENOM" id="CLU_721935_0_0_1"/>
<comment type="catalytic activity">
    <reaction evidence="1">
        <text>ATP + H2O = ADP + phosphate + H(+)</text>
        <dbReference type="Rhea" id="RHEA:13065"/>
        <dbReference type="ChEBI" id="CHEBI:15377"/>
        <dbReference type="ChEBI" id="CHEBI:15378"/>
        <dbReference type="ChEBI" id="CHEBI:30616"/>
        <dbReference type="ChEBI" id="CHEBI:43474"/>
        <dbReference type="ChEBI" id="CHEBI:456216"/>
        <dbReference type="EC" id="3.6.4.12"/>
    </reaction>
    <physiologicalReaction direction="left-to-right" evidence="1">
        <dbReference type="Rhea" id="RHEA:13066"/>
    </physiologicalReaction>
</comment>
<dbReference type="OMA" id="ICFFERI"/>
<feature type="non-terminal residue" evidence="4">
    <location>
        <position position="383"/>
    </location>
</feature>
<comment type="caution">
    <text evidence="4">The sequence shown here is derived from an EMBL/GenBank/DDBJ whole genome shotgun (WGS) entry which is preliminary data.</text>
</comment>
<dbReference type="EMBL" id="ATCN01000664">
    <property type="protein sequence ID" value="EPR78615.1"/>
    <property type="molecule type" value="Genomic_DNA"/>
</dbReference>
<dbReference type="GO" id="GO:0003678">
    <property type="term" value="F:DNA helicase activity"/>
    <property type="evidence" value="ECO:0007669"/>
    <property type="project" value="UniProtKB-EC"/>
</dbReference>
<dbReference type="InterPro" id="IPR014001">
    <property type="entry name" value="Helicase_ATP-bd"/>
</dbReference>
<dbReference type="InParanoid" id="S7W711"/>
<protein>
    <submittedName>
        <fullName evidence="4">ResIII domain protein</fullName>
    </submittedName>
</protein>
<evidence type="ECO:0000259" key="3">
    <source>
        <dbReference type="SMART" id="SM00487"/>
    </source>
</evidence>
<gene>
    <name evidence="4" type="ORF">SLOPH_1552</name>
</gene>
<feature type="coiled-coil region" evidence="2">
    <location>
        <begin position="240"/>
        <end position="283"/>
    </location>
</feature>
<evidence type="ECO:0000256" key="1">
    <source>
        <dbReference type="ARBA" id="ARBA00048432"/>
    </source>
</evidence>
<dbReference type="InterPro" id="IPR041679">
    <property type="entry name" value="DNA2/NAM7-like_C"/>
</dbReference>
<dbReference type="STRING" id="1358809.S7W711"/>